<accession>A0ACC0CHQ0</accession>
<reference evidence="2" key="1">
    <citation type="journal article" date="2023" name="Nat. Plants">
        <title>Single-cell RNA sequencing provides a high-resolution roadmap for understanding the multicellular compartmentation of specialized metabolism.</title>
        <authorList>
            <person name="Sun S."/>
            <person name="Shen X."/>
            <person name="Li Y."/>
            <person name="Li Y."/>
            <person name="Wang S."/>
            <person name="Li R."/>
            <person name="Zhang H."/>
            <person name="Shen G."/>
            <person name="Guo B."/>
            <person name="Wei J."/>
            <person name="Xu J."/>
            <person name="St-Pierre B."/>
            <person name="Chen S."/>
            <person name="Sun C."/>
        </authorList>
    </citation>
    <scope>NUCLEOTIDE SEQUENCE [LARGE SCALE GENOMIC DNA]</scope>
</reference>
<keyword evidence="2" id="KW-1185">Reference proteome</keyword>
<dbReference type="Proteomes" id="UP001060085">
    <property type="component" value="Linkage Group LG01"/>
</dbReference>
<name>A0ACC0CHQ0_CATRO</name>
<evidence type="ECO:0000313" key="2">
    <source>
        <dbReference type="Proteomes" id="UP001060085"/>
    </source>
</evidence>
<gene>
    <name evidence="1" type="ORF">M9H77_05648</name>
</gene>
<proteinExistence type="predicted"/>
<evidence type="ECO:0000313" key="1">
    <source>
        <dbReference type="EMBL" id="KAI5684420.1"/>
    </source>
</evidence>
<protein>
    <submittedName>
        <fullName evidence="1">Uncharacterized protein</fullName>
    </submittedName>
</protein>
<dbReference type="EMBL" id="CM044701">
    <property type="protein sequence ID" value="KAI5684420.1"/>
    <property type="molecule type" value="Genomic_DNA"/>
</dbReference>
<sequence>MYYGMEGENAAAYCSPLTVMPLKSDGSLCLMEAINRSQPPQGMVTSTPKLENFFGGTTMGTHHYEASDRGGVMALSLDNSSMYYHGNSNIQDFLNNPQGNSRQIQHQDYSSFRETQLSEETNNLHHQLPTTISDNDISNMKTTWVSRDYTVDHSLDQKMNGCIGDNVGYGDLQSLTLSMSPGSQSSCITGGSHQISPAVTTECTAAAIETKKRGPEKADQQQPKQIIHRKSIDTFGQRTSQYRGVTRHRWTGRYEAHLWDNSCKKEGQSRKGRQVYLGGYDMEEKAARAYDLAALKYWGPSTHINFPLENYQQQLEEMKNMSRQEYVAHLRRKSSGFSRGASMYRGVTRHHQHGRWQARIGRVAGNKDLYLGTFSTQEEAAEAYDIAAIKFRGVNAVTNFDISRYDVDRIMASNTLLAGDLARRNKNPESSNSPNYLQENEEHNVSKETTNDNNNNNNNNNNVVLDWNMALHQQQQHHFSQPCPKPPPHHPPVGGGVLEDFKTSSFSMPLNEMIGIEQAKMMTHFSDSSSSLVTSLSCSREGSPDKNCVPIHLAMPPSAASSKLFISPSQTVNSWIPSTQIRPHLPVFAAWTDTT</sequence>
<organism evidence="1 2">
    <name type="scientific">Catharanthus roseus</name>
    <name type="common">Madagascar periwinkle</name>
    <name type="synonym">Vinca rosea</name>
    <dbReference type="NCBI Taxonomy" id="4058"/>
    <lineage>
        <taxon>Eukaryota</taxon>
        <taxon>Viridiplantae</taxon>
        <taxon>Streptophyta</taxon>
        <taxon>Embryophyta</taxon>
        <taxon>Tracheophyta</taxon>
        <taxon>Spermatophyta</taxon>
        <taxon>Magnoliopsida</taxon>
        <taxon>eudicotyledons</taxon>
        <taxon>Gunneridae</taxon>
        <taxon>Pentapetalae</taxon>
        <taxon>asterids</taxon>
        <taxon>lamiids</taxon>
        <taxon>Gentianales</taxon>
        <taxon>Apocynaceae</taxon>
        <taxon>Rauvolfioideae</taxon>
        <taxon>Vinceae</taxon>
        <taxon>Catharanthinae</taxon>
        <taxon>Catharanthus</taxon>
    </lineage>
</organism>
<comment type="caution">
    <text evidence="1">The sequence shown here is derived from an EMBL/GenBank/DDBJ whole genome shotgun (WGS) entry which is preliminary data.</text>
</comment>